<dbReference type="OrthoDB" id="10572915at2759"/>
<evidence type="ECO:0000313" key="4">
    <source>
        <dbReference type="EMBL" id="CAD5208337.1"/>
    </source>
</evidence>
<feature type="chain" id="PRO_5035412645" evidence="3">
    <location>
        <begin position="17"/>
        <end position="346"/>
    </location>
</feature>
<evidence type="ECO:0000256" key="3">
    <source>
        <dbReference type="SAM" id="SignalP"/>
    </source>
</evidence>
<dbReference type="SMR" id="A0A7I8XPK9"/>
<evidence type="ECO:0000313" key="5">
    <source>
        <dbReference type="Proteomes" id="UP000659654"/>
    </source>
</evidence>
<comment type="caution">
    <text evidence="4">The sequence shown here is derived from an EMBL/GenBank/DDBJ whole genome shotgun (WGS) entry which is preliminary data.</text>
</comment>
<keyword evidence="2" id="KW-1133">Transmembrane helix</keyword>
<dbReference type="EMBL" id="CAJFDI010000001">
    <property type="protein sequence ID" value="CAD5208337.1"/>
    <property type="molecule type" value="Genomic_DNA"/>
</dbReference>
<feature type="transmembrane region" description="Helical" evidence="2">
    <location>
        <begin position="207"/>
        <end position="229"/>
    </location>
</feature>
<keyword evidence="5" id="KW-1185">Reference proteome</keyword>
<feature type="compositionally biased region" description="Basic residues" evidence="1">
    <location>
        <begin position="247"/>
        <end position="273"/>
    </location>
</feature>
<keyword evidence="2" id="KW-0472">Membrane</keyword>
<dbReference type="EMBL" id="CAJFCV020000001">
    <property type="protein sequence ID" value="CAG9081091.1"/>
    <property type="molecule type" value="Genomic_DNA"/>
</dbReference>
<evidence type="ECO:0000256" key="1">
    <source>
        <dbReference type="SAM" id="MobiDB-lite"/>
    </source>
</evidence>
<feature type="signal peptide" evidence="3">
    <location>
        <begin position="1"/>
        <end position="16"/>
    </location>
</feature>
<feature type="compositionally biased region" description="Basic and acidic residues" evidence="1">
    <location>
        <begin position="277"/>
        <end position="294"/>
    </location>
</feature>
<proteinExistence type="predicted"/>
<protein>
    <submittedName>
        <fullName evidence="4">(pine wood nematode) hypothetical protein</fullName>
    </submittedName>
</protein>
<evidence type="ECO:0000256" key="2">
    <source>
        <dbReference type="SAM" id="Phobius"/>
    </source>
</evidence>
<feature type="region of interest" description="Disordered" evidence="1">
    <location>
        <begin position="245"/>
        <end position="346"/>
    </location>
</feature>
<dbReference type="AlphaFoldDB" id="A0A7I8XPK9"/>
<reference evidence="4" key="1">
    <citation type="submission" date="2020-09" db="EMBL/GenBank/DDBJ databases">
        <authorList>
            <person name="Kikuchi T."/>
        </authorList>
    </citation>
    <scope>NUCLEOTIDE SEQUENCE</scope>
    <source>
        <strain evidence="4">Ka4C1</strain>
    </source>
</reference>
<accession>A0A7I8XPK9</accession>
<keyword evidence="3" id="KW-0732">Signal</keyword>
<dbReference type="Proteomes" id="UP000659654">
    <property type="component" value="Unassembled WGS sequence"/>
</dbReference>
<dbReference type="Proteomes" id="UP000582659">
    <property type="component" value="Unassembled WGS sequence"/>
</dbReference>
<keyword evidence="2" id="KW-0812">Transmembrane</keyword>
<organism evidence="4 5">
    <name type="scientific">Bursaphelenchus xylophilus</name>
    <name type="common">Pinewood nematode worm</name>
    <name type="synonym">Aphelenchoides xylophilus</name>
    <dbReference type="NCBI Taxonomy" id="6326"/>
    <lineage>
        <taxon>Eukaryota</taxon>
        <taxon>Metazoa</taxon>
        <taxon>Ecdysozoa</taxon>
        <taxon>Nematoda</taxon>
        <taxon>Chromadorea</taxon>
        <taxon>Rhabditida</taxon>
        <taxon>Tylenchina</taxon>
        <taxon>Tylenchomorpha</taxon>
        <taxon>Aphelenchoidea</taxon>
        <taxon>Aphelenchoididae</taxon>
        <taxon>Bursaphelenchus</taxon>
    </lineage>
</organism>
<name>A0A7I8XPK9_BURXY</name>
<feature type="compositionally biased region" description="Basic and acidic residues" evidence="1">
    <location>
        <begin position="316"/>
        <end position="329"/>
    </location>
</feature>
<gene>
    <name evidence="4" type="ORF">BXYJ_LOCUS573</name>
</gene>
<sequence>MLRSFLWLSFLLAAAARRSVIPDPDPTPVILRELNISDRHQIYIQSGEKAYPQVNLALKPLTSAGSIVVSTALCSIFKINLEPNNVVEIVHGNVSKRFKAVNFILLRYAPDYGLWVSGQHYNSTGCNLAIEALEIFDVYPLTFESLDGAQILIKEMYPDRFIRHEATESLSELAGGYQNPNRPLSEVFQANYTAPPPKVEKDRTSSYLVLLFPFFVGLLIGFIAIFIFVRCCWWSSDDINKPEAIKRNQKGKKAGKGNAKSKKEKSSKSKMSKAGKGSKESKSKAGKGSKESKSKASKATKSNKEKSSKAPAPSTDNKESNNKESKEFVKSFSLAPGESAPAYENL</sequence>